<accession>A0ACC0JE39</accession>
<evidence type="ECO:0000313" key="2">
    <source>
        <dbReference type="Proteomes" id="UP001064048"/>
    </source>
</evidence>
<organism evidence="1 2">
    <name type="scientific">Choristoneura fumiferana</name>
    <name type="common">Spruce budworm moth</name>
    <name type="synonym">Archips fumiferana</name>
    <dbReference type="NCBI Taxonomy" id="7141"/>
    <lineage>
        <taxon>Eukaryota</taxon>
        <taxon>Metazoa</taxon>
        <taxon>Ecdysozoa</taxon>
        <taxon>Arthropoda</taxon>
        <taxon>Hexapoda</taxon>
        <taxon>Insecta</taxon>
        <taxon>Pterygota</taxon>
        <taxon>Neoptera</taxon>
        <taxon>Endopterygota</taxon>
        <taxon>Lepidoptera</taxon>
        <taxon>Glossata</taxon>
        <taxon>Ditrysia</taxon>
        <taxon>Tortricoidea</taxon>
        <taxon>Tortricidae</taxon>
        <taxon>Tortricinae</taxon>
        <taxon>Choristoneura</taxon>
    </lineage>
</organism>
<comment type="caution">
    <text evidence="1">The sequence shown here is derived from an EMBL/GenBank/DDBJ whole genome shotgun (WGS) entry which is preliminary data.</text>
</comment>
<reference evidence="1 2" key="1">
    <citation type="journal article" date="2022" name="Genome Biol. Evol.">
        <title>The Spruce Budworm Genome: Reconstructing the Evolutionary History of Antifreeze Proteins.</title>
        <authorList>
            <person name="Beliveau C."/>
            <person name="Gagne P."/>
            <person name="Picq S."/>
            <person name="Vernygora O."/>
            <person name="Keeling C.I."/>
            <person name="Pinkney K."/>
            <person name="Doucet D."/>
            <person name="Wen F."/>
            <person name="Johnston J.S."/>
            <person name="Maaroufi H."/>
            <person name="Boyle B."/>
            <person name="Laroche J."/>
            <person name="Dewar K."/>
            <person name="Juretic N."/>
            <person name="Blackburn G."/>
            <person name="Nisole A."/>
            <person name="Brunet B."/>
            <person name="Brandao M."/>
            <person name="Lumley L."/>
            <person name="Duan J."/>
            <person name="Quan G."/>
            <person name="Lucarotti C.J."/>
            <person name="Roe A.D."/>
            <person name="Sperling F.A.H."/>
            <person name="Levesque R.C."/>
            <person name="Cusson M."/>
        </authorList>
    </citation>
    <scope>NUCLEOTIDE SEQUENCE [LARGE SCALE GENOMIC DNA]</scope>
    <source>
        <strain evidence="1">Glfc:IPQL:Cfum</strain>
    </source>
</reference>
<name>A0ACC0JE39_CHOFU</name>
<protein>
    <submittedName>
        <fullName evidence="1">Uncharacterized protein</fullName>
    </submittedName>
</protein>
<sequence>MILIYIALLVASVAANQKVDEFSYNYAYDYDLYENVLDPELCQKHLQEMRAFESNVTWSKCSTIWSDHNLKAYKDATQKFATLAGEDRVLEGIIIAHAVPMTLAVCIPRSCRVEDVLSPLLDSSSVEFNYTNLMCRLPDDKPYSGADIAAVVIFSILGCLTILSTGYELHHIFIKKETIKPSEILSCFSVYSNTDRLMTINTKPGVLDCLDGIRSLSILWVIVGHTFLVHAAVYLTNGLDSLKWQSQLSSVWITGAGVAVDSFFTLSGLLLVYTVANKMKQMQLLKNLHLFYLNRLLRMFPLLAAAVLLQASVFHQVTDGVRWDRVAWETQKCRDYWWSALLHLQNIVNPRNMCLTHTWYLSVDVQLHILSPLILFWVLGTRRSAWSGLTAGLLASLAATITYCFIKQFSGLHDTEYSVYFYHNTMTRSPAFIIGMIFGYMLHISRGKQVEVSRWTVILGYLLALMMSAYCMYQEHASWDSQLWINFNTALMRAAWALSLCWLVYACVNGYGGPINWFLSLKLWKFVGRISYALYIFHYPMQFITRGANIMPIYFTFENMFLLFASDVAYAVIVSIAACVLIDGPLSTLLRMLVAAVALQKPPAKIASQKEVFETKPTESKDESQPKKVEGKQ</sequence>
<keyword evidence="2" id="KW-1185">Reference proteome</keyword>
<dbReference type="EMBL" id="CM046110">
    <property type="protein sequence ID" value="KAI8422373.1"/>
    <property type="molecule type" value="Genomic_DNA"/>
</dbReference>
<gene>
    <name evidence="1" type="ORF">MSG28_006233</name>
</gene>
<proteinExistence type="predicted"/>
<evidence type="ECO:0000313" key="1">
    <source>
        <dbReference type="EMBL" id="KAI8422373.1"/>
    </source>
</evidence>
<dbReference type="Proteomes" id="UP001064048">
    <property type="component" value="Chromosome 10"/>
</dbReference>